<organism evidence="4 5">
    <name type="scientific">Prescottella agglutinans</name>
    <dbReference type="NCBI Taxonomy" id="1644129"/>
    <lineage>
        <taxon>Bacteria</taxon>
        <taxon>Bacillati</taxon>
        <taxon>Actinomycetota</taxon>
        <taxon>Actinomycetes</taxon>
        <taxon>Mycobacteriales</taxon>
        <taxon>Nocardiaceae</taxon>
        <taxon>Prescottella</taxon>
    </lineage>
</organism>
<dbReference type="InterPro" id="IPR016181">
    <property type="entry name" value="Acyl_CoA_acyltransferase"/>
</dbReference>
<dbReference type="Proteomes" id="UP000286208">
    <property type="component" value="Unassembled WGS sequence"/>
</dbReference>
<feature type="domain" description="N-acetyltransferase" evidence="3">
    <location>
        <begin position="2"/>
        <end position="159"/>
    </location>
</feature>
<reference evidence="4 5" key="1">
    <citation type="submission" date="2018-11" db="EMBL/GenBank/DDBJ databases">
        <title>Rhodococcus spongicola sp. nov. and Rhodococcus xishaensis sp. nov. from marine sponges.</title>
        <authorList>
            <person name="Li L."/>
            <person name="Lin H.W."/>
        </authorList>
    </citation>
    <scope>NUCLEOTIDE SEQUENCE [LARGE SCALE GENOMIC DNA]</scope>
    <source>
        <strain evidence="4 5">CCTCC AB2014297</strain>
    </source>
</reference>
<dbReference type="InterPro" id="IPR050832">
    <property type="entry name" value="Bact_Acetyltransf"/>
</dbReference>
<keyword evidence="5" id="KW-1185">Reference proteome</keyword>
<dbReference type="InterPro" id="IPR000182">
    <property type="entry name" value="GNAT_dom"/>
</dbReference>
<evidence type="ECO:0000313" key="5">
    <source>
        <dbReference type="Proteomes" id="UP000286208"/>
    </source>
</evidence>
<dbReference type="GO" id="GO:0016747">
    <property type="term" value="F:acyltransferase activity, transferring groups other than amino-acyl groups"/>
    <property type="evidence" value="ECO:0007669"/>
    <property type="project" value="InterPro"/>
</dbReference>
<dbReference type="PANTHER" id="PTHR43877:SF2">
    <property type="entry name" value="AMINOALKYLPHOSPHONATE N-ACETYLTRANSFERASE-RELATED"/>
    <property type="match status" value="1"/>
</dbReference>
<accession>A0A438BL63</accession>
<dbReference type="CDD" id="cd04301">
    <property type="entry name" value="NAT_SF"/>
    <property type="match status" value="1"/>
</dbReference>
<gene>
    <name evidence="4" type="ORF">EGT67_02275</name>
</gene>
<dbReference type="EMBL" id="RKLP01000001">
    <property type="protein sequence ID" value="RVW11630.1"/>
    <property type="molecule type" value="Genomic_DNA"/>
</dbReference>
<dbReference type="SUPFAM" id="SSF55729">
    <property type="entry name" value="Acyl-CoA N-acyltransferases (Nat)"/>
    <property type="match status" value="1"/>
</dbReference>
<keyword evidence="2" id="KW-0012">Acyltransferase</keyword>
<sequence>MESVVDMNEADAGELLTLQRAAYITEAQAHDDAHLPPLRQSLADLAAELRDPNVIALGLRDGHFRLVAAVRLHIDPIRPHVAELGRLVVAPDLQGHGLGSRLLTLAEQRVPESVTTLRLFTGERSAGNLRLYARFGYIESHRTATPGGYDLVHLAKTMR</sequence>
<name>A0A438BL63_9NOCA</name>
<proteinExistence type="predicted"/>
<evidence type="ECO:0000256" key="2">
    <source>
        <dbReference type="ARBA" id="ARBA00023315"/>
    </source>
</evidence>
<protein>
    <submittedName>
        <fullName evidence="4">GNAT family N-acetyltransferase</fullName>
    </submittedName>
</protein>
<evidence type="ECO:0000256" key="1">
    <source>
        <dbReference type="ARBA" id="ARBA00022679"/>
    </source>
</evidence>
<keyword evidence="1 4" id="KW-0808">Transferase</keyword>
<dbReference type="OrthoDB" id="4322031at2"/>
<dbReference type="AlphaFoldDB" id="A0A438BL63"/>
<dbReference type="PANTHER" id="PTHR43877">
    <property type="entry name" value="AMINOALKYLPHOSPHONATE N-ACETYLTRANSFERASE-RELATED-RELATED"/>
    <property type="match status" value="1"/>
</dbReference>
<evidence type="ECO:0000259" key="3">
    <source>
        <dbReference type="PROSITE" id="PS51186"/>
    </source>
</evidence>
<dbReference type="Gene3D" id="3.40.630.30">
    <property type="match status" value="1"/>
</dbReference>
<dbReference type="RefSeq" id="WP_127914397.1">
    <property type="nucleotide sequence ID" value="NZ_RKLP01000001.1"/>
</dbReference>
<dbReference type="PROSITE" id="PS51186">
    <property type="entry name" value="GNAT"/>
    <property type="match status" value="1"/>
</dbReference>
<comment type="caution">
    <text evidence="4">The sequence shown here is derived from an EMBL/GenBank/DDBJ whole genome shotgun (WGS) entry which is preliminary data.</text>
</comment>
<dbReference type="Pfam" id="PF00583">
    <property type="entry name" value="Acetyltransf_1"/>
    <property type="match status" value="1"/>
</dbReference>
<evidence type="ECO:0000313" key="4">
    <source>
        <dbReference type="EMBL" id="RVW11630.1"/>
    </source>
</evidence>